<accession>A0ABR9LNP7</accession>
<dbReference type="EMBL" id="JADBEK010000001">
    <property type="protein sequence ID" value="MBE1582276.1"/>
    <property type="molecule type" value="Genomic_DNA"/>
</dbReference>
<name>A0ABR9LNP7_9ACTN</name>
<gene>
    <name evidence="1" type="ORF">H4W80_000534</name>
</gene>
<protein>
    <submittedName>
        <fullName evidence="1">Uncharacterized protein</fullName>
    </submittedName>
</protein>
<proteinExistence type="predicted"/>
<sequence length="305" mass="34424">MDLRHAWRQVVPTPPEYRDLIDLDRTRQILRCPRLDPASIPGAIQVEGRTYYDARDMYNLALYSGLGNTQPELEMKHLGRIVVHSDRTRALWFNVVMSATCPQATACESYDWEAPELCGSAWDKRITVAGRAEWHGVITRQGTNATIQDTRIGEVWQYALQRYRYHYTPPKLSIEVSYTSRWNIGDCVGLSLALADHLKDIKRDSHMRVGYLVAGLGAQRHAWVEVVDSDGLTKTLDLSLACLAPRFFTKEYAAFCFGSTLNRALPLAKGELGVVRHHCRGLRIVLRPDLQAAQGRPPRPAISPS</sequence>
<dbReference type="Proteomes" id="UP000633509">
    <property type="component" value="Unassembled WGS sequence"/>
</dbReference>
<comment type="caution">
    <text evidence="1">The sequence shown here is derived from an EMBL/GenBank/DDBJ whole genome shotgun (WGS) entry which is preliminary data.</text>
</comment>
<reference evidence="1 2" key="1">
    <citation type="submission" date="2020-10" db="EMBL/GenBank/DDBJ databases">
        <title>Sequencing the genomes of 1000 actinobacteria strains.</title>
        <authorList>
            <person name="Klenk H.-P."/>
        </authorList>
    </citation>
    <scope>NUCLEOTIDE SEQUENCE [LARGE SCALE GENOMIC DNA]</scope>
    <source>
        <strain evidence="1 2">DSM 43173</strain>
    </source>
</reference>
<dbReference type="RefSeq" id="WP_192783580.1">
    <property type="nucleotide sequence ID" value="NZ_JADBEK010000001.1"/>
</dbReference>
<keyword evidence="2" id="KW-1185">Reference proteome</keyword>
<evidence type="ECO:0000313" key="1">
    <source>
        <dbReference type="EMBL" id="MBE1582276.1"/>
    </source>
</evidence>
<evidence type="ECO:0000313" key="2">
    <source>
        <dbReference type="Proteomes" id="UP000633509"/>
    </source>
</evidence>
<organism evidence="1 2">
    <name type="scientific">Nonomuraea angiospora</name>
    <dbReference type="NCBI Taxonomy" id="46172"/>
    <lineage>
        <taxon>Bacteria</taxon>
        <taxon>Bacillati</taxon>
        <taxon>Actinomycetota</taxon>
        <taxon>Actinomycetes</taxon>
        <taxon>Streptosporangiales</taxon>
        <taxon>Streptosporangiaceae</taxon>
        <taxon>Nonomuraea</taxon>
    </lineage>
</organism>